<feature type="region of interest" description="Disordered" evidence="1">
    <location>
        <begin position="57"/>
        <end position="95"/>
    </location>
</feature>
<dbReference type="AlphaFoldDB" id="A0A8K0NHV2"/>
<reference evidence="2" key="1">
    <citation type="journal article" date="2020" name="bioRxiv">
        <title>Whole genome comparisons of ergot fungi reveals the divergence and evolution of species within the genus Claviceps are the result of varying mechanisms driving genome evolution and host range expansion.</title>
        <authorList>
            <person name="Wyka S.A."/>
            <person name="Mondo S.J."/>
            <person name="Liu M."/>
            <person name="Dettman J."/>
            <person name="Nalam V."/>
            <person name="Broders K.D."/>
        </authorList>
    </citation>
    <scope>NUCLEOTIDE SEQUENCE</scope>
    <source>
        <strain evidence="2">CCC 489</strain>
    </source>
</reference>
<name>A0A8K0NHV2_9HYPO</name>
<feature type="compositionally biased region" description="Low complexity" evidence="1">
    <location>
        <begin position="57"/>
        <end position="68"/>
    </location>
</feature>
<feature type="region of interest" description="Disordered" evidence="1">
    <location>
        <begin position="125"/>
        <end position="153"/>
    </location>
</feature>
<evidence type="ECO:0000313" key="2">
    <source>
        <dbReference type="EMBL" id="KAG5923655.1"/>
    </source>
</evidence>
<dbReference type="OrthoDB" id="5238042at2759"/>
<gene>
    <name evidence="2" type="ORF">E4U42_004901</name>
</gene>
<accession>A0A8K0NHV2</accession>
<keyword evidence="3" id="KW-1185">Reference proteome</keyword>
<feature type="compositionally biased region" description="Basic residues" evidence="1">
    <location>
        <begin position="84"/>
        <end position="94"/>
    </location>
</feature>
<comment type="caution">
    <text evidence="2">The sequence shown here is derived from an EMBL/GenBank/DDBJ whole genome shotgun (WGS) entry which is preliminary data.</text>
</comment>
<sequence>MSTTVRIGRKKTDLANSSLSIQTHQTQHEPPSSCRQKSPQTICGSVKSIVAWLESSSSSQQPWSPSTSVADMSHDASTSSVSTYHRKTRSRKRLSATSDEDCALTYLKYQDYFTSVPLRRCLDQTHEDDPRSAREWPTRKAAHVTEQEKGADACGHALVKRGRPGAEHAGELKTASFRPFILRDPDEVRAF</sequence>
<dbReference type="Proteomes" id="UP000811619">
    <property type="component" value="Unassembled WGS sequence"/>
</dbReference>
<evidence type="ECO:0000256" key="1">
    <source>
        <dbReference type="SAM" id="MobiDB-lite"/>
    </source>
</evidence>
<feature type="region of interest" description="Disordered" evidence="1">
    <location>
        <begin position="1"/>
        <end position="40"/>
    </location>
</feature>
<protein>
    <submittedName>
        <fullName evidence="2">Uncharacterized protein</fullName>
    </submittedName>
</protein>
<organism evidence="2 3">
    <name type="scientific">Claviceps africana</name>
    <dbReference type="NCBI Taxonomy" id="83212"/>
    <lineage>
        <taxon>Eukaryota</taxon>
        <taxon>Fungi</taxon>
        <taxon>Dikarya</taxon>
        <taxon>Ascomycota</taxon>
        <taxon>Pezizomycotina</taxon>
        <taxon>Sordariomycetes</taxon>
        <taxon>Hypocreomycetidae</taxon>
        <taxon>Hypocreales</taxon>
        <taxon>Clavicipitaceae</taxon>
        <taxon>Claviceps</taxon>
    </lineage>
</organism>
<feature type="compositionally biased region" description="Polar residues" evidence="1">
    <location>
        <begin position="14"/>
        <end position="40"/>
    </location>
</feature>
<feature type="compositionally biased region" description="Basic and acidic residues" evidence="1">
    <location>
        <begin position="125"/>
        <end position="151"/>
    </location>
</feature>
<dbReference type="EMBL" id="SRPY01000440">
    <property type="protein sequence ID" value="KAG5923655.1"/>
    <property type="molecule type" value="Genomic_DNA"/>
</dbReference>
<evidence type="ECO:0000313" key="3">
    <source>
        <dbReference type="Proteomes" id="UP000811619"/>
    </source>
</evidence>
<proteinExistence type="predicted"/>